<keyword evidence="10 15" id="KW-0411">Iron-sulfur</keyword>
<dbReference type="GO" id="GO:0050661">
    <property type="term" value="F:NADP binding"/>
    <property type="evidence" value="ECO:0007669"/>
    <property type="project" value="InterPro"/>
</dbReference>
<dbReference type="GO" id="GO:0004783">
    <property type="term" value="F:sulfite reductase (NADPH) activity"/>
    <property type="evidence" value="ECO:0007669"/>
    <property type="project" value="UniProtKB-UniRule"/>
</dbReference>
<evidence type="ECO:0000256" key="2">
    <source>
        <dbReference type="ARBA" id="ARBA00010429"/>
    </source>
</evidence>
<dbReference type="InterPro" id="IPR045854">
    <property type="entry name" value="NO2/SO3_Rdtase_4Fe4S_sf"/>
</dbReference>
<evidence type="ECO:0000256" key="10">
    <source>
        <dbReference type="ARBA" id="ARBA00023014"/>
    </source>
</evidence>
<dbReference type="InterPro" id="IPR005117">
    <property type="entry name" value="NiRdtase/SiRdtase_haem-b_fer"/>
</dbReference>
<feature type="domain" description="Nitrite/Sulfite reductase ferredoxin-like" evidence="17">
    <location>
        <begin position="349"/>
        <end position="413"/>
    </location>
</feature>
<dbReference type="GO" id="GO:0009337">
    <property type="term" value="C:sulfite reductase complex (NADPH)"/>
    <property type="evidence" value="ECO:0007669"/>
    <property type="project" value="InterPro"/>
</dbReference>
<dbReference type="InterPro" id="IPR011786">
    <property type="entry name" value="CysI"/>
</dbReference>
<dbReference type="FunFam" id="3.30.413.10:FF:000003">
    <property type="entry name" value="Sulfite reductase [NADPH] hemoprotein beta-component"/>
    <property type="match status" value="1"/>
</dbReference>
<evidence type="ECO:0000256" key="11">
    <source>
        <dbReference type="ARBA" id="ARBA00023192"/>
    </source>
</evidence>
<protein>
    <recommendedName>
        <fullName evidence="15">Sulfite reductase [NADPH] hemoprotein beta-component</fullName>
        <shortName evidence="15">SiR-HP</shortName>
        <shortName evidence="15">SiRHP</shortName>
        <ecNumber evidence="15">1.8.1.2</ecNumber>
    </recommendedName>
</protein>
<dbReference type="PRINTS" id="PR00397">
    <property type="entry name" value="SIROHAEM"/>
</dbReference>
<dbReference type="Pfam" id="PF01077">
    <property type="entry name" value="NIR_SIR"/>
    <property type="match status" value="1"/>
</dbReference>
<comment type="caution">
    <text evidence="18">The sequence shown here is derived from an EMBL/GenBank/DDBJ whole genome shotgun (WGS) entry which is preliminary data.</text>
</comment>
<dbReference type="GO" id="GO:0070814">
    <property type="term" value="P:hydrogen sulfide biosynthetic process"/>
    <property type="evidence" value="ECO:0007669"/>
    <property type="project" value="UniProtKB-UniRule"/>
</dbReference>
<evidence type="ECO:0000256" key="3">
    <source>
        <dbReference type="ARBA" id="ARBA00022485"/>
    </source>
</evidence>
<dbReference type="NCBIfam" id="NF010029">
    <property type="entry name" value="PRK13504.1"/>
    <property type="match status" value="1"/>
</dbReference>
<comment type="catalytic activity">
    <reaction evidence="12 15">
        <text>hydrogen sulfide + 3 NADP(+) + 3 H2O = sulfite + 3 NADPH + 4 H(+)</text>
        <dbReference type="Rhea" id="RHEA:13801"/>
        <dbReference type="ChEBI" id="CHEBI:15377"/>
        <dbReference type="ChEBI" id="CHEBI:15378"/>
        <dbReference type="ChEBI" id="CHEBI:17359"/>
        <dbReference type="ChEBI" id="CHEBI:29919"/>
        <dbReference type="ChEBI" id="CHEBI:57783"/>
        <dbReference type="ChEBI" id="CHEBI:58349"/>
        <dbReference type="EC" id="1.8.1.2"/>
    </reaction>
</comment>
<dbReference type="GO" id="GO:0000103">
    <property type="term" value="P:sulfate assimilation"/>
    <property type="evidence" value="ECO:0007669"/>
    <property type="project" value="UniProtKB-UniRule"/>
</dbReference>
<evidence type="ECO:0000256" key="14">
    <source>
        <dbReference type="ARBA" id="ARBA00062253"/>
    </source>
</evidence>
<evidence type="ECO:0000259" key="16">
    <source>
        <dbReference type="Pfam" id="PF01077"/>
    </source>
</evidence>
<evidence type="ECO:0000313" key="18">
    <source>
        <dbReference type="EMBL" id="RIH65261.1"/>
    </source>
</evidence>
<comment type="similarity">
    <text evidence="2 15">Belongs to the nitrite and sulfite reductase 4Fe-4S domain family.</text>
</comment>
<dbReference type="PANTHER" id="PTHR11493">
    <property type="entry name" value="SULFITE REDUCTASE [NADPH] SUBUNIT BETA-RELATED"/>
    <property type="match status" value="1"/>
</dbReference>
<keyword evidence="9 15" id="KW-0408">Iron</keyword>
<comment type="function">
    <text evidence="13 15">Component of the sulfite reductase complex that catalyzes the 6-electron reduction of sulfite to sulfide. This is one of several activities required for the biosynthesis of L-cysteine from sulfate.</text>
</comment>
<dbReference type="GO" id="GO:0046872">
    <property type="term" value="F:metal ion binding"/>
    <property type="evidence" value="ECO:0007669"/>
    <property type="project" value="UniProtKB-KW"/>
</dbReference>
<dbReference type="EMBL" id="QWET01000007">
    <property type="protein sequence ID" value="RIH65261.1"/>
    <property type="molecule type" value="Genomic_DNA"/>
</dbReference>
<dbReference type="GO" id="GO:0020037">
    <property type="term" value="F:heme binding"/>
    <property type="evidence" value="ECO:0007669"/>
    <property type="project" value="InterPro"/>
</dbReference>
<dbReference type="HAMAP" id="MF_01540">
    <property type="entry name" value="CysI"/>
    <property type="match status" value="1"/>
</dbReference>
<dbReference type="EC" id="1.8.1.2" evidence="15"/>
<dbReference type="InterPro" id="IPR036136">
    <property type="entry name" value="Nit/Sulf_reduc_fer-like_dom_sf"/>
</dbReference>
<feature type="domain" description="Nitrite/Sulfite reductase ferredoxin-like" evidence="17">
    <location>
        <begin position="76"/>
        <end position="133"/>
    </location>
</feature>
<evidence type="ECO:0000256" key="9">
    <source>
        <dbReference type="ARBA" id="ARBA00023004"/>
    </source>
</evidence>
<evidence type="ECO:0000256" key="8">
    <source>
        <dbReference type="ARBA" id="ARBA00023002"/>
    </source>
</evidence>
<dbReference type="InterPro" id="IPR045169">
    <property type="entry name" value="NO2/SO3_Rdtase_4Fe4S_prot"/>
</dbReference>
<proteinExistence type="inferred from homology"/>
<dbReference type="OrthoDB" id="9803707at2"/>
<feature type="binding site" evidence="15">
    <location>
        <position position="480"/>
    </location>
    <ligand>
        <name>[4Fe-4S] cluster</name>
        <dbReference type="ChEBI" id="CHEBI:49883"/>
    </ligand>
</feature>
<evidence type="ECO:0000256" key="4">
    <source>
        <dbReference type="ARBA" id="ARBA00022605"/>
    </source>
</evidence>
<name>A0A399D3G3_9BACT</name>
<dbReference type="InterPro" id="IPR006067">
    <property type="entry name" value="NO2/SO3_Rdtase_4Fe4S_dom"/>
</dbReference>
<keyword evidence="6 15" id="KW-0479">Metal-binding</keyword>
<comment type="subunit">
    <text evidence="14 15">Alpha(8)-beta(8). The alpha component is a flavoprotein, the beta component is a hemoprotein.</text>
</comment>
<dbReference type="GO" id="GO:0051539">
    <property type="term" value="F:4 iron, 4 sulfur cluster binding"/>
    <property type="evidence" value="ECO:0007669"/>
    <property type="project" value="UniProtKB-KW"/>
</dbReference>
<feature type="binding site" evidence="15">
    <location>
        <position position="431"/>
    </location>
    <ligand>
        <name>[4Fe-4S] cluster</name>
        <dbReference type="ChEBI" id="CHEBI:49883"/>
    </ligand>
</feature>
<keyword evidence="3 15" id="KW-0004">4Fe-4S</keyword>
<keyword evidence="7 15" id="KW-0521">NADP</keyword>
<dbReference type="SUPFAM" id="SSF56014">
    <property type="entry name" value="Nitrite and sulphite reductase 4Fe-4S domain-like"/>
    <property type="match status" value="2"/>
</dbReference>
<dbReference type="InterPro" id="IPR006066">
    <property type="entry name" value="NO2/SO3_Rdtase_FeS/sirohaem_BS"/>
</dbReference>
<feature type="binding site" evidence="15">
    <location>
        <position position="476"/>
    </location>
    <ligand>
        <name>[4Fe-4S] cluster</name>
        <dbReference type="ChEBI" id="CHEBI:49883"/>
    </ligand>
</feature>
<dbReference type="AlphaFoldDB" id="A0A399D3G3"/>
<comment type="pathway">
    <text evidence="1 15">Sulfur metabolism; hydrogen sulfide biosynthesis; hydrogen sulfide from sulfite (NADPH route): step 1/1.</text>
</comment>
<evidence type="ECO:0000256" key="6">
    <source>
        <dbReference type="ARBA" id="ARBA00022723"/>
    </source>
</evidence>
<comment type="cofactor">
    <cofactor evidence="15">
        <name>[4Fe-4S] cluster</name>
        <dbReference type="ChEBI" id="CHEBI:49883"/>
    </cofactor>
    <text evidence="15">Binds 1 [4Fe-4S] cluster per subunit.</text>
</comment>
<feature type="domain" description="Nitrite/sulphite reductase 4Fe-4S" evidence="16">
    <location>
        <begin position="171"/>
        <end position="325"/>
    </location>
</feature>
<comment type="cofactor">
    <cofactor evidence="15">
        <name>siroheme</name>
        <dbReference type="ChEBI" id="CHEBI:60052"/>
    </cofactor>
    <text evidence="15">Binds 1 siroheme per subunit.</text>
</comment>
<dbReference type="PROSITE" id="PS00365">
    <property type="entry name" value="NIR_SIR"/>
    <property type="match status" value="1"/>
</dbReference>
<evidence type="ECO:0000256" key="12">
    <source>
        <dbReference type="ARBA" id="ARBA00052219"/>
    </source>
</evidence>
<dbReference type="UniPathway" id="UPA00140">
    <property type="reaction ID" value="UER00207"/>
</dbReference>
<dbReference type="Proteomes" id="UP000266441">
    <property type="component" value="Unassembled WGS sequence"/>
</dbReference>
<evidence type="ECO:0000313" key="19">
    <source>
        <dbReference type="Proteomes" id="UP000266441"/>
    </source>
</evidence>
<dbReference type="SUPFAM" id="SSF55124">
    <property type="entry name" value="Nitrite/Sulfite reductase N-terminal domain-like"/>
    <property type="match status" value="2"/>
</dbReference>
<evidence type="ECO:0000256" key="5">
    <source>
        <dbReference type="ARBA" id="ARBA00022617"/>
    </source>
</evidence>
<organism evidence="18 19">
    <name type="scientific">Mariniphaga sediminis</name>
    <dbReference type="NCBI Taxonomy" id="1628158"/>
    <lineage>
        <taxon>Bacteria</taxon>
        <taxon>Pseudomonadati</taxon>
        <taxon>Bacteroidota</taxon>
        <taxon>Bacteroidia</taxon>
        <taxon>Marinilabiliales</taxon>
        <taxon>Prolixibacteraceae</taxon>
        <taxon>Mariniphaga</taxon>
    </lineage>
</organism>
<feature type="binding site" description="axial binding residue" evidence="15">
    <location>
        <position position="480"/>
    </location>
    <ligand>
        <name>siroheme</name>
        <dbReference type="ChEBI" id="CHEBI:60052"/>
    </ligand>
    <ligandPart>
        <name>Fe</name>
        <dbReference type="ChEBI" id="CHEBI:18248"/>
    </ligandPart>
</feature>
<keyword evidence="4 15" id="KW-0028">Amino-acid biosynthesis</keyword>
<keyword evidence="19" id="KW-1185">Reference proteome</keyword>
<gene>
    <name evidence="15" type="primary">cysI</name>
    <name evidence="18" type="ORF">D1164_11800</name>
</gene>
<evidence type="ECO:0000256" key="1">
    <source>
        <dbReference type="ARBA" id="ARBA00004774"/>
    </source>
</evidence>
<dbReference type="PANTHER" id="PTHR11493:SF47">
    <property type="entry name" value="SULFITE REDUCTASE [NADPH] SUBUNIT BETA"/>
    <property type="match status" value="1"/>
</dbReference>
<dbReference type="NCBIfam" id="TIGR02041">
    <property type="entry name" value="CysI"/>
    <property type="match status" value="1"/>
</dbReference>
<keyword evidence="8 15" id="KW-0560">Oxidoreductase</keyword>
<dbReference type="Pfam" id="PF03460">
    <property type="entry name" value="NIR_SIR_ferr"/>
    <property type="match status" value="2"/>
</dbReference>
<evidence type="ECO:0000256" key="7">
    <source>
        <dbReference type="ARBA" id="ARBA00022857"/>
    </source>
</evidence>
<reference evidence="18 19" key="1">
    <citation type="journal article" date="2015" name="Int. J. Syst. Evol. Microbiol.">
        <title>Mariniphaga sediminis sp. nov., isolated from coastal sediment.</title>
        <authorList>
            <person name="Wang F.Q."/>
            <person name="Shen Q.Y."/>
            <person name="Chen G.J."/>
            <person name="Du Z.J."/>
        </authorList>
    </citation>
    <scope>NUCLEOTIDE SEQUENCE [LARGE SCALE GENOMIC DNA]</scope>
    <source>
        <strain evidence="18 19">SY21</strain>
    </source>
</reference>
<feature type="binding site" evidence="15">
    <location>
        <position position="437"/>
    </location>
    <ligand>
        <name>[4Fe-4S] cluster</name>
        <dbReference type="ChEBI" id="CHEBI:49883"/>
    </ligand>
</feature>
<keyword evidence="5 15" id="KW-0349">Heme</keyword>
<dbReference type="GO" id="GO:0050311">
    <property type="term" value="F:sulfite reductase (ferredoxin) activity"/>
    <property type="evidence" value="ECO:0007669"/>
    <property type="project" value="TreeGrafter"/>
</dbReference>
<sequence length="566" mass="63782">MNDTINWEELSEVEKIKYDSSFLRGTLAESLIDPISGSIAPDDRQISKFHGIYQQSDRDIDKERKHQKLEPAWSFLIRVRMPGGMVTPEQWLSMDSLSEKYGNGSLKMTTRQTFQLHGILKKDLKTTIQKINESLLDTISACGDVNRNVVCHANPAESPLHAEVIGLAKKIGNHLLPKTNAYHEIWLDKKLVASSKETVEPLYGDRYLPRKFKIGIVIPPNNDCDVFSQDLGLIAIVENDTIKGYNVIVGGGLGSTFGIPETYPRAGSVIGFCKPEQVIDVAEKVVAVQRDYGNRKDRKQARLKYTIDHRGLEWFENELQKYLGYPLEKPAPFKLTHMGDSYGWKKGTDEKWHLTYFVEGGRVKNEGDKRVKDALREAAGISDGNFILTGNQNVILSGVSEKVKTKINAILKKHNVSPHSISGLRKNSISCVALPTCPLAFAEAERYLPSLITKMEGILEKYNLLKEEMVIRMTGCPNGCGRPSMAEIGLIGKSQGHYNLYLGGSFEGDRLNTLYRETIAEPEILQELELLFKDFASSRNKGERFGDFVIRKNYVKEIREGKEFRH</sequence>
<dbReference type="RefSeq" id="WP_119350183.1">
    <property type="nucleotide sequence ID" value="NZ_QWET01000007.1"/>
</dbReference>
<evidence type="ECO:0000256" key="13">
    <source>
        <dbReference type="ARBA" id="ARBA00057160"/>
    </source>
</evidence>
<keyword evidence="11 15" id="KW-0198">Cysteine biosynthesis</keyword>
<dbReference type="GO" id="GO:0019344">
    <property type="term" value="P:cysteine biosynthetic process"/>
    <property type="evidence" value="ECO:0007669"/>
    <property type="project" value="UniProtKB-KW"/>
</dbReference>
<dbReference type="Gene3D" id="3.30.413.10">
    <property type="entry name" value="Sulfite Reductase Hemoprotein, domain 1"/>
    <property type="match status" value="2"/>
</dbReference>
<accession>A0A399D3G3</accession>
<evidence type="ECO:0000256" key="15">
    <source>
        <dbReference type="HAMAP-Rule" id="MF_01540"/>
    </source>
</evidence>
<evidence type="ECO:0000259" key="17">
    <source>
        <dbReference type="Pfam" id="PF03460"/>
    </source>
</evidence>